<gene>
    <name evidence="1" type="ORF">D7316_01284</name>
</gene>
<dbReference type="Gene3D" id="3.30.530.20">
    <property type="match status" value="1"/>
</dbReference>
<accession>A0A3G8JID7</accession>
<evidence type="ECO:0008006" key="3">
    <source>
        <dbReference type="Google" id="ProtNLM"/>
    </source>
</evidence>
<protein>
    <recommendedName>
        <fullName evidence="3">Polyketide cyclase</fullName>
    </recommendedName>
</protein>
<proteinExistence type="predicted"/>
<dbReference type="EMBL" id="CP033972">
    <property type="protein sequence ID" value="AZG44698.1"/>
    <property type="molecule type" value="Genomic_DNA"/>
</dbReference>
<evidence type="ECO:0000313" key="2">
    <source>
        <dbReference type="Proteomes" id="UP000271469"/>
    </source>
</evidence>
<dbReference type="AlphaFoldDB" id="A0A3G8JID7"/>
<dbReference type="KEGG" id="gom:D7316_01284"/>
<dbReference type="SUPFAM" id="SSF55961">
    <property type="entry name" value="Bet v1-like"/>
    <property type="match status" value="1"/>
</dbReference>
<dbReference type="OrthoDB" id="880456at2"/>
<reference evidence="1 2" key="1">
    <citation type="submission" date="2018-11" db="EMBL/GenBank/DDBJ databases">
        <title>Gordonia insulae sp. nov., isolated from an island soil.</title>
        <authorList>
            <person name="Kim Y.S."/>
            <person name="Kim S.B."/>
        </authorList>
    </citation>
    <scope>NUCLEOTIDE SEQUENCE [LARGE SCALE GENOMIC DNA]</scope>
    <source>
        <strain evidence="1 2">MMS17-SY073</strain>
    </source>
</reference>
<evidence type="ECO:0000313" key="1">
    <source>
        <dbReference type="EMBL" id="AZG44698.1"/>
    </source>
</evidence>
<dbReference type="Proteomes" id="UP000271469">
    <property type="component" value="Chromosome"/>
</dbReference>
<organism evidence="1 2">
    <name type="scientific">Gordonia insulae</name>
    <dbReference type="NCBI Taxonomy" id="2420509"/>
    <lineage>
        <taxon>Bacteria</taxon>
        <taxon>Bacillati</taxon>
        <taxon>Actinomycetota</taxon>
        <taxon>Actinomycetes</taxon>
        <taxon>Mycobacteriales</taxon>
        <taxon>Gordoniaceae</taxon>
        <taxon>Gordonia</taxon>
    </lineage>
</organism>
<dbReference type="RefSeq" id="WP_124707521.1">
    <property type="nucleotide sequence ID" value="NZ_CP033972.1"/>
</dbReference>
<name>A0A3G8JID7_9ACTN</name>
<keyword evidence="2" id="KW-1185">Reference proteome</keyword>
<sequence>MTAMRSRHVSLVIPASAQEVYAFAADPDNLAAWAAGLAAGVRRDGDLLIADSPMGEVTVHFAPPNPFGILDHDVTLPDGSVVSNPLRVIDHPEGAEVVFTVRQRDMTDDQFDADCDAVARDLTALRDAVTGPH</sequence>
<dbReference type="InterPro" id="IPR023393">
    <property type="entry name" value="START-like_dom_sf"/>
</dbReference>